<organism evidence="2">
    <name type="scientific">Amentotaxus argotaenia</name>
    <name type="common">Chinese flowering yew</name>
    <name type="synonym">Podocarpus argotaenia</name>
    <dbReference type="NCBI Taxonomy" id="25625"/>
    <lineage>
        <taxon>Eukaryota</taxon>
        <taxon>Viridiplantae</taxon>
        <taxon>Streptophyta</taxon>
        <taxon>Embryophyta</taxon>
        <taxon>Tracheophyta</taxon>
        <taxon>Spermatophyta</taxon>
        <taxon>Pinopsida</taxon>
        <taxon>Pinidae</taxon>
        <taxon>Conifers II</taxon>
        <taxon>Cupressales</taxon>
        <taxon>Taxaceae</taxon>
        <taxon>Amentotaxus</taxon>
    </lineage>
</organism>
<dbReference type="PROSITE" id="PS01220">
    <property type="entry name" value="PBP"/>
    <property type="match status" value="1"/>
</dbReference>
<dbReference type="InterPro" id="IPR001858">
    <property type="entry name" value="Phosphatidylethanolamine-bd_CS"/>
</dbReference>
<evidence type="ECO:0000313" key="2">
    <source>
        <dbReference type="EMBL" id="ANS56325.1"/>
    </source>
</evidence>
<dbReference type="InterPro" id="IPR008914">
    <property type="entry name" value="PEBP"/>
</dbReference>
<protein>
    <submittedName>
        <fullName evidence="2">FT-like protein</fullName>
    </submittedName>
</protein>
<dbReference type="FunFam" id="3.90.280.10:FF:000001">
    <property type="entry name" value="Terminal flower 1"/>
    <property type="match status" value="1"/>
</dbReference>
<reference evidence="2" key="2">
    <citation type="submission" date="2016-05" db="EMBL/GenBank/DDBJ databases">
        <authorList>
            <person name="Lavstsen T."/>
            <person name="Jespersen J.S."/>
        </authorList>
    </citation>
    <scope>NUCLEOTIDE SEQUENCE</scope>
    <source>
        <strain evidence="2">1</strain>
    </source>
</reference>
<dbReference type="AlphaFoldDB" id="A0A1B1LTF8"/>
<dbReference type="InterPro" id="IPR036610">
    <property type="entry name" value="PEBP-like_sf"/>
</dbReference>
<dbReference type="InterPro" id="IPR035810">
    <property type="entry name" value="PEBP_euk"/>
</dbReference>
<dbReference type="EMBL" id="KX270259">
    <property type="protein sequence ID" value="ANS56325.1"/>
    <property type="molecule type" value="mRNA"/>
</dbReference>
<dbReference type="PANTHER" id="PTHR11362">
    <property type="entry name" value="PHOSPHATIDYLETHANOLAMINE-BINDING PROTEIN"/>
    <property type="match status" value="1"/>
</dbReference>
<dbReference type="Pfam" id="PF01161">
    <property type="entry name" value="PBP"/>
    <property type="match status" value="1"/>
</dbReference>
<sequence length="176" mass="19576">MSRAPGEPLTTGRVIGDVLDRFVPADIEFTVTYTSRQVNNGCELKPSAIAVKPRVDIGGDGQDLRTFYTLIMTDPDAPSPSDPTLREYLHWMVTDIPNATLASMGRELVSYEAPRPTIGIHRFVFVLFKQAGRQTVSPPGSRQNFNTRSFAQRHAFGPPLAAVYFNAQKENAPRRR</sequence>
<dbReference type="PANTHER" id="PTHR11362:SF82">
    <property type="entry name" value="PHOSPHATIDYLETHANOLAMINE-BINDING PROTEIN 4"/>
    <property type="match status" value="1"/>
</dbReference>
<accession>A0A1B1LTF8</accession>
<evidence type="ECO:0000256" key="1">
    <source>
        <dbReference type="ARBA" id="ARBA00007091"/>
    </source>
</evidence>
<dbReference type="CDD" id="cd00866">
    <property type="entry name" value="PEBP_euk"/>
    <property type="match status" value="1"/>
</dbReference>
<comment type="similarity">
    <text evidence="1">Belongs to the phosphatidylethanolamine-binding protein family.</text>
</comment>
<proteinExistence type="evidence at transcript level"/>
<reference evidence="2" key="1">
    <citation type="journal article" date="2016" name="New Phytol.">
        <title>Revisiting the phosphatidylethanolamine-binding protein (PEBP) gene family reveals cryptic FLOWERING LOCUS T gene homologs in gymnosperms and sheds new light on functional evolution.</title>
        <authorList>
            <person name="Liu Y.Y."/>
            <person name="Yang K.Z."/>
            <person name="Wei X.X."/>
            <person name="Wang X.Q."/>
        </authorList>
    </citation>
    <scope>NUCLEOTIDE SEQUENCE</scope>
    <source>
        <strain evidence="2">1</strain>
    </source>
</reference>
<dbReference type="SUPFAM" id="SSF49777">
    <property type="entry name" value="PEBP-like"/>
    <property type="match status" value="1"/>
</dbReference>
<name>A0A1B1LTF8_AMEAR</name>
<dbReference type="Gene3D" id="3.90.280.10">
    <property type="entry name" value="PEBP-like"/>
    <property type="match status" value="1"/>
</dbReference>